<sequence>MHLYSVKSTLVVLGVVASLANANPVPELEKRITCSLNYIPACCNFMEWQSWPSVVPGLSLGCAPLASEPNGVCPPGASASGCCQQNLFTAGQLWYQGPNNNEVYCYGQ</sequence>
<evidence type="ECO:0000313" key="2">
    <source>
        <dbReference type="EMBL" id="PPQ89809.1"/>
    </source>
</evidence>
<evidence type="ECO:0008006" key="4">
    <source>
        <dbReference type="Google" id="ProtNLM"/>
    </source>
</evidence>
<dbReference type="AlphaFoldDB" id="A0A409XGA5"/>
<proteinExistence type="predicted"/>
<comment type="caution">
    <text evidence="2">The sequence shown here is derived from an EMBL/GenBank/DDBJ whole genome shotgun (WGS) entry which is preliminary data.</text>
</comment>
<feature type="chain" id="PRO_5019530457" description="Hydrophobin" evidence="1">
    <location>
        <begin position="23"/>
        <end position="108"/>
    </location>
</feature>
<dbReference type="Proteomes" id="UP000283269">
    <property type="component" value="Unassembled WGS sequence"/>
</dbReference>
<keyword evidence="3" id="KW-1185">Reference proteome</keyword>
<accession>A0A409XGA5</accession>
<dbReference type="InParanoid" id="A0A409XGA5"/>
<evidence type="ECO:0000313" key="3">
    <source>
        <dbReference type="Proteomes" id="UP000283269"/>
    </source>
</evidence>
<protein>
    <recommendedName>
        <fullName evidence="4">Hydrophobin</fullName>
    </recommendedName>
</protein>
<organism evidence="2 3">
    <name type="scientific">Psilocybe cyanescens</name>
    <dbReference type="NCBI Taxonomy" id="93625"/>
    <lineage>
        <taxon>Eukaryota</taxon>
        <taxon>Fungi</taxon>
        <taxon>Dikarya</taxon>
        <taxon>Basidiomycota</taxon>
        <taxon>Agaricomycotina</taxon>
        <taxon>Agaricomycetes</taxon>
        <taxon>Agaricomycetidae</taxon>
        <taxon>Agaricales</taxon>
        <taxon>Agaricineae</taxon>
        <taxon>Strophariaceae</taxon>
        <taxon>Psilocybe</taxon>
    </lineage>
</organism>
<keyword evidence="1" id="KW-0732">Signal</keyword>
<reference evidence="2 3" key="1">
    <citation type="journal article" date="2018" name="Evol. Lett.">
        <title>Horizontal gene cluster transfer increased hallucinogenic mushroom diversity.</title>
        <authorList>
            <person name="Reynolds H.T."/>
            <person name="Vijayakumar V."/>
            <person name="Gluck-Thaler E."/>
            <person name="Korotkin H.B."/>
            <person name="Matheny P.B."/>
            <person name="Slot J.C."/>
        </authorList>
    </citation>
    <scope>NUCLEOTIDE SEQUENCE [LARGE SCALE GENOMIC DNA]</scope>
    <source>
        <strain evidence="2 3">2631</strain>
    </source>
</reference>
<gene>
    <name evidence="2" type="ORF">CVT25_007414</name>
</gene>
<dbReference type="EMBL" id="NHYD01001821">
    <property type="protein sequence ID" value="PPQ89809.1"/>
    <property type="molecule type" value="Genomic_DNA"/>
</dbReference>
<dbReference type="OrthoDB" id="5337503at2759"/>
<feature type="signal peptide" evidence="1">
    <location>
        <begin position="1"/>
        <end position="22"/>
    </location>
</feature>
<name>A0A409XGA5_PSICY</name>
<evidence type="ECO:0000256" key="1">
    <source>
        <dbReference type="SAM" id="SignalP"/>
    </source>
</evidence>